<dbReference type="Pfam" id="PF06793">
    <property type="entry name" value="UPF0262"/>
    <property type="match status" value="1"/>
</dbReference>
<dbReference type="HAMAP" id="MF_00678">
    <property type="entry name" value="UPF0262"/>
    <property type="match status" value="1"/>
</dbReference>
<sequence>MTLVESSASSGAGEGSGQDASGRLIDVILDEASIARAGPDIEHDRAVAIYDLIEENSFCPCGLGGGRFVLRLSVVEKKLVFQITSEGGEDVATHVLSLTPLRRVVKDYDLICESYYQAIRHATPSQIEAIDMGRRGVHNEGAMVLKERLKGKVEIDQPTARRLFTLVYALHWKG</sequence>
<dbReference type="Proteomes" id="UP000183900">
    <property type="component" value="Unassembled WGS sequence"/>
</dbReference>
<dbReference type="OrthoDB" id="9798434at2"/>
<organism evidence="2 3">
    <name type="scientific">Pannonibacter indicus</name>
    <dbReference type="NCBI Taxonomy" id="466044"/>
    <lineage>
        <taxon>Bacteria</taxon>
        <taxon>Pseudomonadati</taxon>
        <taxon>Pseudomonadota</taxon>
        <taxon>Alphaproteobacteria</taxon>
        <taxon>Hyphomicrobiales</taxon>
        <taxon>Stappiaceae</taxon>
        <taxon>Pannonibacter</taxon>
    </lineage>
</organism>
<gene>
    <name evidence="2" type="ORF">Ga0061067_108164</name>
</gene>
<keyword evidence="3" id="KW-1185">Reference proteome</keyword>
<evidence type="ECO:0000256" key="1">
    <source>
        <dbReference type="HAMAP-Rule" id="MF_00678"/>
    </source>
</evidence>
<evidence type="ECO:0000313" key="3">
    <source>
        <dbReference type="Proteomes" id="UP000183900"/>
    </source>
</evidence>
<dbReference type="RefSeq" id="WP_055456182.1">
    <property type="nucleotide sequence ID" value="NZ_CYHE01000008.1"/>
</dbReference>
<reference evidence="3" key="1">
    <citation type="submission" date="2015-08" db="EMBL/GenBank/DDBJ databases">
        <authorList>
            <person name="Varghese N."/>
        </authorList>
    </citation>
    <scope>NUCLEOTIDE SEQUENCE [LARGE SCALE GENOMIC DNA]</scope>
    <source>
        <strain evidence="3">DSM 23407</strain>
    </source>
</reference>
<dbReference type="EMBL" id="CYHE01000008">
    <property type="protein sequence ID" value="CUA97981.1"/>
    <property type="molecule type" value="Genomic_DNA"/>
</dbReference>
<dbReference type="NCBIfam" id="NF002769">
    <property type="entry name" value="PRK02853.1"/>
    <property type="match status" value="1"/>
</dbReference>
<proteinExistence type="inferred from homology"/>
<evidence type="ECO:0000313" key="2">
    <source>
        <dbReference type="EMBL" id="CUA97981.1"/>
    </source>
</evidence>
<accession>A0A0K6I4F9</accession>
<dbReference type="AlphaFoldDB" id="A0A0K6I4F9"/>
<dbReference type="InterPro" id="IPR008321">
    <property type="entry name" value="UCP032146"/>
</dbReference>
<name>A0A0K6I4F9_9HYPH</name>
<protein>
    <recommendedName>
        <fullName evidence="1">UPF0262 protein Ga0061067_108164</fullName>
    </recommendedName>
</protein>
<comment type="similarity">
    <text evidence="1">Belongs to the UPF0262 family.</text>
</comment>
<dbReference type="PIRSF" id="PIRSF032146">
    <property type="entry name" value="UCP032146"/>
    <property type="match status" value="1"/>
</dbReference>